<feature type="transmembrane region" description="Helical" evidence="1">
    <location>
        <begin position="37"/>
        <end position="55"/>
    </location>
</feature>
<feature type="transmembrane region" description="Helical" evidence="1">
    <location>
        <begin position="75"/>
        <end position="96"/>
    </location>
</feature>
<organism evidence="2 3">
    <name type="scientific">Apolygus lucorum</name>
    <name type="common">Small green plant bug</name>
    <name type="synonym">Lygocoris lucorum</name>
    <dbReference type="NCBI Taxonomy" id="248454"/>
    <lineage>
        <taxon>Eukaryota</taxon>
        <taxon>Metazoa</taxon>
        <taxon>Ecdysozoa</taxon>
        <taxon>Arthropoda</taxon>
        <taxon>Hexapoda</taxon>
        <taxon>Insecta</taxon>
        <taxon>Pterygota</taxon>
        <taxon>Neoptera</taxon>
        <taxon>Paraneoptera</taxon>
        <taxon>Hemiptera</taxon>
        <taxon>Heteroptera</taxon>
        <taxon>Panheteroptera</taxon>
        <taxon>Cimicomorpha</taxon>
        <taxon>Miridae</taxon>
        <taxon>Mirini</taxon>
        <taxon>Apolygus</taxon>
    </lineage>
</organism>
<keyword evidence="1" id="KW-0812">Transmembrane</keyword>
<sequence length="102" mass="11083">MANVDYKELSCCLFLALVCVYNFTATHDKYWATIGHFLFLATGGLGSAVVITGNADLKNIYNYAYFGSQTAGVDFLMVDICMMFGVSGHMALLNLVPPLLGK</sequence>
<dbReference type="AlphaFoldDB" id="A0A8S9X3M0"/>
<keyword evidence="1" id="KW-0472">Membrane</keyword>
<evidence type="ECO:0000313" key="2">
    <source>
        <dbReference type="EMBL" id="KAF6203567.1"/>
    </source>
</evidence>
<reference evidence="2" key="1">
    <citation type="journal article" date="2021" name="Mol. Ecol. Resour.">
        <title>Apolygus lucorum genome provides insights into omnivorousness and mesophyll feeding.</title>
        <authorList>
            <person name="Liu Y."/>
            <person name="Liu H."/>
            <person name="Wang H."/>
            <person name="Huang T."/>
            <person name="Liu B."/>
            <person name="Yang B."/>
            <person name="Yin L."/>
            <person name="Li B."/>
            <person name="Zhang Y."/>
            <person name="Zhang S."/>
            <person name="Jiang F."/>
            <person name="Zhang X."/>
            <person name="Ren Y."/>
            <person name="Wang B."/>
            <person name="Wang S."/>
            <person name="Lu Y."/>
            <person name="Wu K."/>
            <person name="Fan W."/>
            <person name="Wang G."/>
        </authorList>
    </citation>
    <scope>NUCLEOTIDE SEQUENCE</scope>
    <source>
        <strain evidence="2">12Hb</strain>
    </source>
</reference>
<comment type="caution">
    <text evidence="2">The sequence shown here is derived from an EMBL/GenBank/DDBJ whole genome shotgun (WGS) entry which is preliminary data.</text>
</comment>
<name>A0A8S9X3M0_APOLU</name>
<gene>
    <name evidence="2" type="ORF">GE061_001899</name>
</gene>
<evidence type="ECO:0000256" key="1">
    <source>
        <dbReference type="SAM" id="Phobius"/>
    </source>
</evidence>
<protein>
    <submittedName>
        <fullName evidence="2">Uncharacterized protein</fullName>
    </submittedName>
</protein>
<accession>A0A8S9X3M0</accession>
<dbReference type="Proteomes" id="UP000466442">
    <property type="component" value="Unassembled WGS sequence"/>
</dbReference>
<keyword evidence="1" id="KW-1133">Transmembrane helix</keyword>
<feature type="transmembrane region" description="Helical" evidence="1">
    <location>
        <begin position="6"/>
        <end position="25"/>
    </location>
</feature>
<keyword evidence="3" id="KW-1185">Reference proteome</keyword>
<feature type="non-terminal residue" evidence="2">
    <location>
        <position position="102"/>
    </location>
</feature>
<dbReference type="EMBL" id="WIXP02000010">
    <property type="protein sequence ID" value="KAF6203567.1"/>
    <property type="molecule type" value="Genomic_DNA"/>
</dbReference>
<proteinExistence type="predicted"/>
<evidence type="ECO:0000313" key="3">
    <source>
        <dbReference type="Proteomes" id="UP000466442"/>
    </source>
</evidence>